<feature type="compositionally biased region" description="Polar residues" evidence="10">
    <location>
        <begin position="500"/>
        <end position="511"/>
    </location>
</feature>
<protein>
    <recommendedName>
        <fullName evidence="11">UV-stimulated scaffold protein A C-terminal domain-containing protein</fullName>
    </recommendedName>
</protein>
<dbReference type="Proteomes" id="UP000734854">
    <property type="component" value="Unassembled WGS sequence"/>
</dbReference>
<evidence type="ECO:0000256" key="2">
    <source>
        <dbReference type="ARBA" id="ARBA00009240"/>
    </source>
</evidence>
<comment type="similarity">
    <text evidence="2">Belongs to the UVSSA family.</text>
</comment>
<keyword evidence="7" id="KW-0862">Zinc</keyword>
<dbReference type="OrthoDB" id="5594015at2759"/>
<keyword evidence="9" id="KW-0234">DNA repair</keyword>
<evidence type="ECO:0000256" key="10">
    <source>
        <dbReference type="SAM" id="MobiDB-lite"/>
    </source>
</evidence>
<evidence type="ECO:0000256" key="7">
    <source>
        <dbReference type="ARBA" id="ARBA00022833"/>
    </source>
</evidence>
<dbReference type="InterPro" id="IPR018610">
    <property type="entry name" value="UVSSA"/>
</dbReference>
<dbReference type="Pfam" id="PF20867">
    <property type="entry name" value="UVSSA_N"/>
    <property type="match status" value="1"/>
</dbReference>
<dbReference type="AlphaFoldDB" id="A0A8J5LDJ5"/>
<evidence type="ECO:0000256" key="5">
    <source>
        <dbReference type="ARBA" id="ARBA00022763"/>
    </source>
</evidence>
<evidence type="ECO:0000256" key="6">
    <source>
        <dbReference type="ARBA" id="ARBA00022771"/>
    </source>
</evidence>
<dbReference type="GO" id="GO:0006283">
    <property type="term" value="P:transcription-coupled nucleotide-excision repair"/>
    <property type="evidence" value="ECO:0007669"/>
    <property type="project" value="TreeGrafter"/>
</dbReference>
<comment type="caution">
    <text evidence="12">The sequence shown here is derived from an EMBL/GenBank/DDBJ whole genome shotgun (WGS) entry which is preliminary data.</text>
</comment>
<dbReference type="PANTHER" id="PTHR28670:SF1">
    <property type="entry name" value="UV-STIMULATED SCAFFOLD PROTEIN A"/>
    <property type="match status" value="1"/>
</dbReference>
<feature type="region of interest" description="Disordered" evidence="10">
    <location>
        <begin position="599"/>
        <end position="626"/>
    </location>
</feature>
<dbReference type="GO" id="GO:0008270">
    <property type="term" value="F:zinc ion binding"/>
    <property type="evidence" value="ECO:0007669"/>
    <property type="project" value="UniProtKB-KW"/>
</dbReference>
<keyword evidence="13" id="KW-1185">Reference proteome</keyword>
<gene>
    <name evidence="12" type="ORF">ZIOFF_024420</name>
</gene>
<proteinExistence type="inferred from homology"/>
<feature type="domain" description="UV-stimulated scaffold protein A C-terminal" evidence="11">
    <location>
        <begin position="405"/>
        <end position="506"/>
    </location>
</feature>
<evidence type="ECO:0000313" key="12">
    <source>
        <dbReference type="EMBL" id="KAG6514081.1"/>
    </source>
</evidence>
<dbReference type="InterPro" id="IPR049431">
    <property type="entry name" value="UVSSA_C"/>
</dbReference>
<evidence type="ECO:0000256" key="4">
    <source>
        <dbReference type="ARBA" id="ARBA00022723"/>
    </source>
</evidence>
<evidence type="ECO:0000256" key="8">
    <source>
        <dbReference type="ARBA" id="ARBA00023054"/>
    </source>
</evidence>
<keyword evidence="4" id="KW-0479">Metal-binding</keyword>
<dbReference type="GO" id="GO:0005694">
    <property type="term" value="C:chromosome"/>
    <property type="evidence" value="ECO:0007669"/>
    <property type="project" value="UniProtKB-SubCell"/>
</dbReference>
<evidence type="ECO:0000313" key="13">
    <source>
        <dbReference type="Proteomes" id="UP000734854"/>
    </source>
</evidence>
<keyword evidence="6" id="KW-0863">Zinc-finger</keyword>
<dbReference type="Pfam" id="PF09740">
    <property type="entry name" value="DUF2043"/>
    <property type="match status" value="1"/>
</dbReference>
<dbReference type="InterPro" id="IPR049408">
    <property type="entry name" value="UVSSA_N_a-solenoid_rpt"/>
</dbReference>
<keyword evidence="3" id="KW-0158">Chromosome</keyword>
<evidence type="ECO:0000256" key="3">
    <source>
        <dbReference type="ARBA" id="ARBA00022454"/>
    </source>
</evidence>
<dbReference type="EMBL" id="JACMSC010000007">
    <property type="protein sequence ID" value="KAG6514081.1"/>
    <property type="molecule type" value="Genomic_DNA"/>
</dbReference>
<dbReference type="GO" id="GO:0009411">
    <property type="term" value="P:response to UV"/>
    <property type="evidence" value="ECO:0007669"/>
    <property type="project" value="InterPro"/>
</dbReference>
<comment type="subcellular location">
    <subcellularLocation>
        <location evidence="1">Chromosome</location>
    </subcellularLocation>
</comment>
<keyword evidence="5" id="KW-0227">DNA damage</keyword>
<feature type="compositionally biased region" description="Basic residues" evidence="10">
    <location>
        <begin position="609"/>
        <end position="623"/>
    </location>
</feature>
<dbReference type="PANTHER" id="PTHR28670">
    <property type="entry name" value="UV-STIMULATED SCAFFOLD PROTEIN A"/>
    <property type="match status" value="1"/>
</dbReference>
<reference evidence="12 13" key="1">
    <citation type="submission" date="2020-08" db="EMBL/GenBank/DDBJ databases">
        <title>Plant Genome Project.</title>
        <authorList>
            <person name="Zhang R.-G."/>
        </authorList>
    </citation>
    <scope>NUCLEOTIDE SEQUENCE [LARGE SCALE GENOMIC DNA]</scope>
    <source>
        <tissue evidence="12">Rhizome</tissue>
    </source>
</reference>
<accession>A0A8J5LDJ5</accession>
<keyword evidence="8" id="KW-0175">Coiled coil</keyword>
<feature type="region of interest" description="Disordered" evidence="10">
    <location>
        <begin position="497"/>
        <end position="527"/>
    </location>
</feature>
<dbReference type="GO" id="GO:0000993">
    <property type="term" value="F:RNA polymerase II complex binding"/>
    <property type="evidence" value="ECO:0007669"/>
    <property type="project" value="TreeGrafter"/>
</dbReference>
<evidence type="ECO:0000256" key="1">
    <source>
        <dbReference type="ARBA" id="ARBA00004286"/>
    </source>
</evidence>
<evidence type="ECO:0000256" key="9">
    <source>
        <dbReference type="ARBA" id="ARBA00023204"/>
    </source>
</evidence>
<sequence length="662" mass="76520">MKLTPSRMRAEEQKMGEETAPAVLRLIEKATNSTAHEVDPRLLRAISLTIRYSDDEVRAAVQFLMFQMRKSHSQVRYLAVLIIDELFMRSKLFRSLLVIHFDQFLILSVGFRRNMALPPPLSIATNLRKMSIELLEKWNASFGIYYRQLRLGFDYLKNTLRYQFPNRIANAAHLQQERREREIRTQQILLNKFEHLKENFPSIKSEIQSTIDEAEECLEIFNEKEEFYPHKFIEEEELEEFQSLALRKIRLESLKEGQKVQENSDNKAIFDALRELFKLLVLKHLTSIREWISVLIRVELSDNRFRETALKELIDIQKHIHSVRNRCVQLGCVLNDPSNEEEEDFWEEGKIEDCTLEKSSRYKSLVQSPVDAPTMGKDKNAKPLGENNLFASSGSSSPRSRLLAEAPVLTWGPFLDNWGSRRDVLANQRGLELESHWGRVDFDAIIPAEKIAELSVYRTVYEEEQVEIQPCLAPLRKGGLCQRRDLRMCPFHGPIIPRDSNGNPLGESLSNKGKPEKNSSITTNGESDGMCVEESLKLSNVSVEQLAKQAVKNARERERNDKLLKRAKHAKVREHNDMVLREAAIASTSYSGASGEYREALQENQNEPKKKKPTLSSMLKKKVTPKDRINQRLLNTRVTDSAIRQVMQGEDLNYRQAFPNQW</sequence>
<evidence type="ECO:0000259" key="11">
    <source>
        <dbReference type="Pfam" id="PF09740"/>
    </source>
</evidence>
<name>A0A8J5LDJ5_ZINOF</name>
<organism evidence="12 13">
    <name type="scientific">Zingiber officinale</name>
    <name type="common">Ginger</name>
    <name type="synonym">Amomum zingiber</name>
    <dbReference type="NCBI Taxonomy" id="94328"/>
    <lineage>
        <taxon>Eukaryota</taxon>
        <taxon>Viridiplantae</taxon>
        <taxon>Streptophyta</taxon>
        <taxon>Embryophyta</taxon>
        <taxon>Tracheophyta</taxon>
        <taxon>Spermatophyta</taxon>
        <taxon>Magnoliopsida</taxon>
        <taxon>Liliopsida</taxon>
        <taxon>Zingiberales</taxon>
        <taxon>Zingiberaceae</taxon>
        <taxon>Zingiber</taxon>
    </lineage>
</organism>